<dbReference type="PANTHER" id="PTHR46401">
    <property type="entry name" value="GLYCOSYLTRANSFERASE WBBK-RELATED"/>
    <property type="match status" value="1"/>
</dbReference>
<dbReference type="AlphaFoldDB" id="A0A8K1ZVQ4"/>
<evidence type="ECO:0000313" key="3">
    <source>
        <dbReference type="Proteomes" id="UP000607397"/>
    </source>
</evidence>
<protein>
    <submittedName>
        <fullName evidence="2">Glycosyltransferase</fullName>
    </submittedName>
</protein>
<gene>
    <name evidence="2" type="ORF">GS597_00515</name>
</gene>
<proteinExistence type="predicted"/>
<reference evidence="2" key="1">
    <citation type="submission" date="2019-12" db="EMBL/GenBank/DDBJ databases">
        <title>High-Quality draft genome sequences of three cyanobacteria isolated from the limestone walls of the Old Cathedral of Coimbra.</title>
        <authorList>
            <person name="Tiago I."/>
            <person name="Soares F."/>
            <person name="Portugal A."/>
        </authorList>
    </citation>
    <scope>NUCLEOTIDE SEQUENCE [LARGE SCALE GENOMIC DNA]</scope>
    <source>
        <strain evidence="2">C</strain>
    </source>
</reference>
<dbReference type="GO" id="GO:0016757">
    <property type="term" value="F:glycosyltransferase activity"/>
    <property type="evidence" value="ECO:0007669"/>
    <property type="project" value="TreeGrafter"/>
</dbReference>
<keyword evidence="1" id="KW-0808">Transferase</keyword>
<dbReference type="Proteomes" id="UP000607397">
    <property type="component" value="Unassembled WGS sequence"/>
</dbReference>
<dbReference type="SUPFAM" id="SSF53756">
    <property type="entry name" value="UDP-Glycosyltransferase/glycogen phosphorylase"/>
    <property type="match status" value="1"/>
</dbReference>
<comment type="caution">
    <text evidence="2">The sequence shown here is derived from an EMBL/GenBank/DDBJ whole genome shotgun (WGS) entry which is preliminary data.</text>
</comment>
<evidence type="ECO:0000313" key="2">
    <source>
        <dbReference type="EMBL" id="NCJ05026.1"/>
    </source>
</evidence>
<dbReference type="GO" id="GO:0009103">
    <property type="term" value="P:lipopolysaccharide biosynthetic process"/>
    <property type="evidence" value="ECO:0007669"/>
    <property type="project" value="TreeGrafter"/>
</dbReference>
<dbReference type="EMBL" id="WVIC01000001">
    <property type="protein sequence ID" value="NCJ05026.1"/>
    <property type="molecule type" value="Genomic_DNA"/>
</dbReference>
<keyword evidence="3" id="KW-1185">Reference proteome</keyword>
<dbReference type="CDD" id="cd03801">
    <property type="entry name" value="GT4_PimA-like"/>
    <property type="match status" value="1"/>
</dbReference>
<dbReference type="Pfam" id="PF13692">
    <property type="entry name" value="Glyco_trans_1_4"/>
    <property type="match status" value="1"/>
</dbReference>
<dbReference type="RefSeq" id="WP_161823497.1">
    <property type="nucleotide sequence ID" value="NZ_WVIC01000001.1"/>
</dbReference>
<evidence type="ECO:0000256" key="1">
    <source>
        <dbReference type="ARBA" id="ARBA00022679"/>
    </source>
</evidence>
<organism evidence="2 3">
    <name type="scientific">Petrachloros mirabilis ULC683</name>
    <dbReference type="NCBI Taxonomy" id="2781853"/>
    <lineage>
        <taxon>Bacteria</taxon>
        <taxon>Bacillati</taxon>
        <taxon>Cyanobacteriota</taxon>
        <taxon>Cyanophyceae</taxon>
        <taxon>Synechococcales</taxon>
        <taxon>Petrachlorosaceae</taxon>
        <taxon>Petrachloros</taxon>
        <taxon>Petrachloros mirabilis</taxon>
    </lineage>
</organism>
<dbReference type="PANTHER" id="PTHR46401:SF2">
    <property type="entry name" value="GLYCOSYLTRANSFERASE WBBK-RELATED"/>
    <property type="match status" value="1"/>
</dbReference>
<dbReference type="Gene3D" id="3.40.50.2000">
    <property type="entry name" value="Glycogen Phosphorylase B"/>
    <property type="match status" value="2"/>
</dbReference>
<accession>A0A8K1ZVQ4</accession>
<sequence length="413" mass="47495">MNILLVSFYNPLGKGGFEKQTIGFLKELANQDNRIGCITFAKSDEKSTIHSSLVKSGLFRLGIYVLDFREDSHSLKAKLMFWLAINSSNFLSKYYSNLGQSIAFTIKKIRSQSSIDFIHIHGLKTAYIFPDCQENSFLIDLLDSFSLCEKRSLSYCLKKDRKHAFFSYINYLKILKIEKSLLKKYAKKCPFVMISEYDAKYLQSKSPKARIYTIAAATDKLDLISEESRLNKPEKKLVFCGFMNRLHNYDAFIWLVEAIMPLVVRAHPETKLEVTGFAIPKQFYQMQDHFRWLKVMPEVEDINSFMSQATLICWPFRYGAGIKTKILESMALGKAIVSTKIGVEAFTSSQTRGILIANTAESLADCINQLLANSKYRENMGRINLEIINSEFSWEKRAERYLQLYHNNIATES</sequence>
<name>A0A8K1ZVQ4_9CYAN</name>